<dbReference type="Pfam" id="PF00126">
    <property type="entry name" value="HTH_1"/>
    <property type="match status" value="1"/>
</dbReference>
<dbReference type="InterPro" id="IPR036390">
    <property type="entry name" value="WH_DNA-bd_sf"/>
</dbReference>
<evidence type="ECO:0000256" key="2">
    <source>
        <dbReference type="ARBA" id="ARBA00023015"/>
    </source>
</evidence>
<dbReference type="PROSITE" id="PS50931">
    <property type="entry name" value="HTH_LYSR"/>
    <property type="match status" value="1"/>
</dbReference>
<dbReference type="AlphaFoldDB" id="A0A080LRY1"/>
<dbReference type="Gene3D" id="1.10.10.10">
    <property type="entry name" value="Winged helix-like DNA-binding domain superfamily/Winged helix DNA-binding domain"/>
    <property type="match status" value="1"/>
</dbReference>
<dbReference type="Pfam" id="PF03466">
    <property type="entry name" value="LysR_substrate"/>
    <property type="match status" value="1"/>
</dbReference>
<dbReference type="Proteomes" id="UP000020077">
    <property type="component" value="Unassembled WGS sequence"/>
</dbReference>
<evidence type="ECO:0000256" key="1">
    <source>
        <dbReference type="ARBA" id="ARBA00009437"/>
    </source>
</evidence>
<dbReference type="GO" id="GO:0003700">
    <property type="term" value="F:DNA-binding transcription factor activity"/>
    <property type="evidence" value="ECO:0007669"/>
    <property type="project" value="InterPro"/>
</dbReference>
<evidence type="ECO:0000256" key="5">
    <source>
        <dbReference type="ARBA" id="ARBA00023163"/>
    </source>
</evidence>
<evidence type="ECO:0000256" key="3">
    <source>
        <dbReference type="ARBA" id="ARBA00023125"/>
    </source>
</evidence>
<evidence type="ECO:0000313" key="7">
    <source>
        <dbReference type="EMBL" id="KFB71062.1"/>
    </source>
</evidence>
<comment type="similarity">
    <text evidence="1">Belongs to the LysR transcriptional regulatory family.</text>
</comment>
<evidence type="ECO:0000313" key="8">
    <source>
        <dbReference type="Proteomes" id="UP000020077"/>
    </source>
</evidence>
<feature type="domain" description="HTH lysR-type" evidence="6">
    <location>
        <begin position="4"/>
        <end position="61"/>
    </location>
</feature>
<keyword evidence="4" id="KW-0010">Activator</keyword>
<keyword evidence="3" id="KW-0238">DNA-binding</keyword>
<dbReference type="CDD" id="cd08429">
    <property type="entry name" value="PBP2_NhaR"/>
    <property type="match status" value="1"/>
</dbReference>
<comment type="caution">
    <text evidence="7">The sequence shown here is derived from an EMBL/GenBank/DDBJ whole genome shotgun (WGS) entry which is preliminary data.</text>
</comment>
<dbReference type="FunFam" id="1.10.10.10:FF:000001">
    <property type="entry name" value="LysR family transcriptional regulator"/>
    <property type="match status" value="1"/>
</dbReference>
<keyword evidence="2" id="KW-0805">Transcription regulation</keyword>
<dbReference type="GO" id="GO:2000142">
    <property type="term" value="P:regulation of DNA-templated transcription initiation"/>
    <property type="evidence" value="ECO:0007669"/>
    <property type="project" value="TreeGrafter"/>
</dbReference>
<dbReference type="EMBL" id="JDVG02000602">
    <property type="protein sequence ID" value="KFB71062.1"/>
    <property type="molecule type" value="Genomic_DNA"/>
</dbReference>
<gene>
    <name evidence="7" type="primary">nhaR</name>
    <name evidence="7" type="ORF">AW09_003819</name>
</gene>
<dbReference type="InterPro" id="IPR000847">
    <property type="entry name" value="LysR_HTH_N"/>
</dbReference>
<organism evidence="7 8">
    <name type="scientific">Candidatus Accumulibacter phosphatis</name>
    <dbReference type="NCBI Taxonomy" id="327160"/>
    <lineage>
        <taxon>Bacteria</taxon>
        <taxon>Pseudomonadati</taxon>
        <taxon>Pseudomonadota</taxon>
        <taxon>Betaproteobacteria</taxon>
        <taxon>Candidatus Accumulibacter</taxon>
    </lineage>
</organism>
<dbReference type="PANTHER" id="PTHR30293:SF2">
    <property type="entry name" value="TRANSCRIPTIONAL ACTIVATOR PROTEIN NHAR"/>
    <property type="match status" value="1"/>
</dbReference>
<evidence type="ECO:0000259" key="6">
    <source>
        <dbReference type="PROSITE" id="PS50931"/>
    </source>
</evidence>
<reference evidence="7 8" key="1">
    <citation type="submission" date="2014-02" db="EMBL/GenBank/DDBJ databases">
        <title>Expanding our view of genomic diversity in Candidatus Accumulibacter clades.</title>
        <authorList>
            <person name="Skennerton C.T."/>
            <person name="Barr J.J."/>
            <person name="Slater F.R."/>
            <person name="Bond P.L."/>
            <person name="Tyson G.W."/>
        </authorList>
    </citation>
    <scope>NUCLEOTIDE SEQUENCE [LARGE SCALE GENOMIC DNA]</scope>
    <source>
        <strain evidence="8">BA-91</strain>
    </source>
</reference>
<name>A0A080LRY1_9PROT</name>
<evidence type="ECO:0000256" key="4">
    <source>
        <dbReference type="ARBA" id="ARBA00023159"/>
    </source>
</evidence>
<accession>A0A080LRY1</accession>
<dbReference type="PRINTS" id="PR00039">
    <property type="entry name" value="HTHLYSR"/>
</dbReference>
<dbReference type="NCBIfam" id="NF008284">
    <property type="entry name" value="PRK11062.1"/>
    <property type="match status" value="1"/>
</dbReference>
<dbReference type="Gene3D" id="3.40.190.290">
    <property type="match status" value="1"/>
</dbReference>
<dbReference type="PANTHER" id="PTHR30293">
    <property type="entry name" value="TRANSCRIPTIONAL REGULATORY PROTEIN NAC-RELATED"/>
    <property type="match status" value="1"/>
</dbReference>
<dbReference type="SUPFAM" id="SSF53850">
    <property type="entry name" value="Periplasmic binding protein-like II"/>
    <property type="match status" value="1"/>
</dbReference>
<dbReference type="InterPro" id="IPR036388">
    <property type="entry name" value="WH-like_DNA-bd_sf"/>
</dbReference>
<proteinExistence type="inferred from homology"/>
<keyword evidence="5" id="KW-0804">Transcription</keyword>
<dbReference type="GO" id="GO:0003677">
    <property type="term" value="F:DNA binding"/>
    <property type="evidence" value="ECO:0007669"/>
    <property type="project" value="UniProtKB-KW"/>
</dbReference>
<protein>
    <submittedName>
        <fullName evidence="7">Na(+)/H(+) antiporter regulatory protein</fullName>
    </submittedName>
</protein>
<sequence length="336" mass="36564">MSTLNYKHLRYFWAVAKSGSIARASEQLHLTPQSISGQLHELEESLGVALFRRAGRGLELTDAGRRILSYAEEIFALGDELLDAARDQSVRKSLPFTIGIADSVAKSVAHRLVEPALRLPEPVRLICREGRLTSLLAELAIHRLDMVIADRPIPANLNVRGYSHLLGESTLMVFGAAALIKTLNGAFPTLLDGAPFLMPGDDVAIRPRLEQWFEAQRLHPRIVGEFDDSALLKAFGQAAAGLFVAPSAIAAYVCEQYRVDIVGHIDAIGEQLFAITTERRLTHPAIVAISEAAHKEVFGEASSAHTDVVNALDGPLLPVRKARLPGLSRPRNKSAV</sequence>
<dbReference type="InterPro" id="IPR005119">
    <property type="entry name" value="LysR_subst-bd"/>
</dbReference>
<dbReference type="SUPFAM" id="SSF46785">
    <property type="entry name" value="Winged helix' DNA-binding domain"/>
    <property type="match status" value="1"/>
</dbReference>